<dbReference type="Pfam" id="PF01656">
    <property type="entry name" value="CbiA"/>
    <property type="match status" value="1"/>
</dbReference>
<accession>A0A1F7S048</accession>
<evidence type="ECO:0000313" key="6">
    <source>
        <dbReference type="Proteomes" id="UP000179266"/>
    </source>
</evidence>
<proteinExistence type="predicted"/>
<sequence length="303" mass="32863">MRELTVISGKGGTGKTSIVASFAALAKNPGLSDCDVDAPDLHIVLKPEIKKQEPFIGGKKARIIKEKCNGCNKCLEVCRFDAVIRSTDDTGSEYIYWIDPIACEGCGVCAYFCPEQAVEYKESINGDLYISEMRFGPMVHARLHAAEENSGKLVTLVRNNSRETSKNTDIQIIINDGAPGIGCPVIASITGTTMLLIVTEPSLSGYHDLLRVADLCKYFKIPAMICINKYDLNLDIVSQIESWCIENQLPIVGKIPYDPEVTAAQIAGLSCVEYSNGAASQAISCMWNLISTEAKNNVPSVDG</sequence>
<dbReference type="SUPFAM" id="SSF52540">
    <property type="entry name" value="P-loop containing nucleoside triphosphate hydrolases"/>
    <property type="match status" value="1"/>
</dbReference>
<dbReference type="SUPFAM" id="SSF54862">
    <property type="entry name" value="4Fe-4S ferredoxins"/>
    <property type="match status" value="1"/>
</dbReference>
<dbReference type="CDD" id="cd03110">
    <property type="entry name" value="SIMIBI_bact_arch"/>
    <property type="match status" value="1"/>
</dbReference>
<evidence type="ECO:0000256" key="2">
    <source>
        <dbReference type="ARBA" id="ARBA00023004"/>
    </source>
</evidence>
<keyword evidence="3" id="KW-0411">Iron-sulfur</keyword>
<name>A0A1F7S048_9BACT</name>
<dbReference type="PROSITE" id="PS51379">
    <property type="entry name" value="4FE4S_FER_2"/>
    <property type="match status" value="2"/>
</dbReference>
<dbReference type="PANTHER" id="PTHR43534">
    <property type="entry name" value="MIND SUPERFAMILY P-LOOP ATPASE CONTAINING AN INSERTED FERREDOXIN DOMAIN"/>
    <property type="match status" value="1"/>
</dbReference>
<organism evidence="5 6">
    <name type="scientific">Candidatus Schekmanbacteria bacterium RBG_13_48_7</name>
    <dbReference type="NCBI Taxonomy" id="1817878"/>
    <lineage>
        <taxon>Bacteria</taxon>
        <taxon>Candidatus Schekmaniibacteriota</taxon>
    </lineage>
</organism>
<keyword evidence="1" id="KW-0479">Metal-binding</keyword>
<feature type="domain" description="4Fe-4S ferredoxin-type" evidence="4">
    <location>
        <begin position="94"/>
        <end position="123"/>
    </location>
</feature>
<dbReference type="Gene3D" id="3.40.50.300">
    <property type="entry name" value="P-loop containing nucleotide triphosphate hydrolases"/>
    <property type="match status" value="1"/>
</dbReference>
<dbReference type="PANTHER" id="PTHR43534:SF1">
    <property type="entry name" value="4FE-4S CLUSTER CONTAINING PARA FAMILY ATPASE PROTEIN"/>
    <property type="match status" value="1"/>
</dbReference>
<evidence type="ECO:0000313" key="5">
    <source>
        <dbReference type="EMBL" id="OGL47172.1"/>
    </source>
</evidence>
<dbReference type="InterPro" id="IPR017896">
    <property type="entry name" value="4Fe4S_Fe-S-bd"/>
</dbReference>
<evidence type="ECO:0000259" key="4">
    <source>
        <dbReference type="PROSITE" id="PS51379"/>
    </source>
</evidence>
<gene>
    <name evidence="5" type="ORF">A2161_14135</name>
</gene>
<dbReference type="InterPro" id="IPR002586">
    <property type="entry name" value="CobQ/CobB/MinD/ParA_Nub-bd_dom"/>
</dbReference>
<dbReference type="InterPro" id="IPR017900">
    <property type="entry name" value="4Fe4S_Fe_S_CS"/>
</dbReference>
<dbReference type="Proteomes" id="UP000179266">
    <property type="component" value="Unassembled WGS sequence"/>
</dbReference>
<evidence type="ECO:0000256" key="3">
    <source>
        <dbReference type="ARBA" id="ARBA00023014"/>
    </source>
</evidence>
<dbReference type="Gene3D" id="3.30.70.20">
    <property type="match status" value="1"/>
</dbReference>
<dbReference type="Pfam" id="PF00037">
    <property type="entry name" value="Fer4"/>
    <property type="match status" value="1"/>
</dbReference>
<reference evidence="5 6" key="1">
    <citation type="journal article" date="2016" name="Nat. Commun.">
        <title>Thousands of microbial genomes shed light on interconnected biogeochemical processes in an aquifer system.</title>
        <authorList>
            <person name="Anantharaman K."/>
            <person name="Brown C.T."/>
            <person name="Hug L.A."/>
            <person name="Sharon I."/>
            <person name="Castelle C.J."/>
            <person name="Probst A.J."/>
            <person name="Thomas B.C."/>
            <person name="Singh A."/>
            <person name="Wilkins M.J."/>
            <person name="Karaoz U."/>
            <person name="Brodie E.L."/>
            <person name="Williams K.H."/>
            <person name="Hubbard S.S."/>
            <person name="Banfield J.F."/>
        </authorList>
    </citation>
    <scope>NUCLEOTIDE SEQUENCE [LARGE SCALE GENOMIC DNA]</scope>
</reference>
<protein>
    <submittedName>
        <fullName evidence="5">(4Fe-4S)-binding protein</fullName>
    </submittedName>
</protein>
<dbReference type="InterPro" id="IPR027417">
    <property type="entry name" value="P-loop_NTPase"/>
</dbReference>
<comment type="caution">
    <text evidence="5">The sequence shown here is derived from an EMBL/GenBank/DDBJ whole genome shotgun (WGS) entry which is preliminary data.</text>
</comment>
<dbReference type="GO" id="GO:0046872">
    <property type="term" value="F:metal ion binding"/>
    <property type="evidence" value="ECO:0007669"/>
    <property type="project" value="UniProtKB-KW"/>
</dbReference>
<dbReference type="EMBL" id="MGDD01000095">
    <property type="protein sequence ID" value="OGL47172.1"/>
    <property type="molecule type" value="Genomic_DNA"/>
</dbReference>
<dbReference type="GO" id="GO:0051536">
    <property type="term" value="F:iron-sulfur cluster binding"/>
    <property type="evidence" value="ECO:0007669"/>
    <property type="project" value="UniProtKB-KW"/>
</dbReference>
<dbReference type="AlphaFoldDB" id="A0A1F7S048"/>
<evidence type="ECO:0000256" key="1">
    <source>
        <dbReference type="ARBA" id="ARBA00022723"/>
    </source>
</evidence>
<keyword evidence="2" id="KW-0408">Iron</keyword>
<dbReference type="PROSITE" id="PS00198">
    <property type="entry name" value="4FE4S_FER_1"/>
    <property type="match status" value="1"/>
</dbReference>
<feature type="domain" description="4Fe-4S ferredoxin-type" evidence="4">
    <location>
        <begin position="59"/>
        <end position="88"/>
    </location>
</feature>